<dbReference type="KEGG" id="naf:GQ61_06695"/>
<organism evidence="7 8">
    <name type="scientific">Candidatus Nucleicultrix amoebiphila FS5</name>
    <dbReference type="NCBI Taxonomy" id="1414854"/>
    <lineage>
        <taxon>Bacteria</taxon>
        <taxon>Pseudomonadati</taxon>
        <taxon>Pseudomonadota</taxon>
        <taxon>Alphaproteobacteria</taxon>
        <taxon>Holosporales</taxon>
        <taxon>Candidatus Nucleicultricaceae</taxon>
        <taxon>Candidatus Nucleicultrix</taxon>
    </lineage>
</organism>
<keyword evidence="2 5" id="KW-0812">Transmembrane</keyword>
<feature type="transmembrane region" description="Helical" evidence="5">
    <location>
        <begin position="318"/>
        <end position="338"/>
    </location>
</feature>
<evidence type="ECO:0000313" key="7">
    <source>
        <dbReference type="EMBL" id="ARN85031.1"/>
    </source>
</evidence>
<dbReference type="EMBL" id="CP008743">
    <property type="protein sequence ID" value="ARN85031.1"/>
    <property type="molecule type" value="Genomic_DNA"/>
</dbReference>
<dbReference type="OrthoDB" id="8478829at2"/>
<evidence type="ECO:0000256" key="1">
    <source>
        <dbReference type="ARBA" id="ARBA00004141"/>
    </source>
</evidence>
<dbReference type="Proteomes" id="UP000237351">
    <property type="component" value="Chromosome"/>
</dbReference>
<feature type="domain" description="O-antigen ligase-related" evidence="6">
    <location>
        <begin position="192"/>
        <end position="335"/>
    </location>
</feature>
<feature type="transmembrane region" description="Helical" evidence="5">
    <location>
        <begin position="371"/>
        <end position="388"/>
    </location>
</feature>
<feature type="transmembrane region" description="Helical" evidence="5">
    <location>
        <begin position="39"/>
        <end position="56"/>
    </location>
</feature>
<evidence type="ECO:0000256" key="3">
    <source>
        <dbReference type="ARBA" id="ARBA00022989"/>
    </source>
</evidence>
<accession>A0A1W6N5F0</accession>
<dbReference type="GO" id="GO:0016020">
    <property type="term" value="C:membrane"/>
    <property type="evidence" value="ECO:0007669"/>
    <property type="project" value="UniProtKB-SubCell"/>
</dbReference>
<keyword evidence="3 5" id="KW-1133">Transmembrane helix</keyword>
<feature type="transmembrane region" description="Helical" evidence="5">
    <location>
        <begin position="93"/>
        <end position="114"/>
    </location>
</feature>
<dbReference type="Pfam" id="PF04932">
    <property type="entry name" value="Wzy_C"/>
    <property type="match status" value="1"/>
</dbReference>
<evidence type="ECO:0000256" key="4">
    <source>
        <dbReference type="ARBA" id="ARBA00023136"/>
    </source>
</evidence>
<proteinExistence type="predicted"/>
<dbReference type="InterPro" id="IPR007016">
    <property type="entry name" value="O-antigen_ligase-rel_domated"/>
</dbReference>
<protein>
    <recommendedName>
        <fullName evidence="6">O-antigen ligase-related domain-containing protein</fullName>
    </recommendedName>
</protein>
<feature type="transmembrane region" description="Helical" evidence="5">
    <location>
        <begin position="206"/>
        <end position="222"/>
    </location>
</feature>
<feature type="transmembrane region" description="Helical" evidence="5">
    <location>
        <begin position="68"/>
        <end position="87"/>
    </location>
</feature>
<name>A0A1W6N5F0_9PROT</name>
<keyword evidence="4 5" id="KW-0472">Membrane</keyword>
<evidence type="ECO:0000256" key="2">
    <source>
        <dbReference type="ARBA" id="ARBA00022692"/>
    </source>
</evidence>
<dbReference type="STRING" id="1414854.GQ61_06695"/>
<dbReference type="RefSeq" id="WP_085784543.1">
    <property type="nucleotide sequence ID" value="NZ_CP008743.1"/>
</dbReference>
<feature type="transmembrane region" description="Helical" evidence="5">
    <location>
        <begin position="229"/>
        <end position="247"/>
    </location>
</feature>
<keyword evidence="8" id="KW-1185">Reference proteome</keyword>
<feature type="transmembrane region" description="Helical" evidence="5">
    <location>
        <begin position="121"/>
        <end position="144"/>
    </location>
</feature>
<evidence type="ECO:0000313" key="8">
    <source>
        <dbReference type="Proteomes" id="UP000237351"/>
    </source>
</evidence>
<reference evidence="7 8" key="1">
    <citation type="submission" date="2014-06" db="EMBL/GenBank/DDBJ databases">
        <title>The genome of the endonuclear symbiont Nucleicultrix amoebiphila.</title>
        <authorList>
            <person name="Schulz F."/>
            <person name="Horn M."/>
        </authorList>
    </citation>
    <scope>NUCLEOTIDE SEQUENCE [LARGE SCALE GENOMIC DNA]</scope>
    <source>
        <strain evidence="7 8">FS5</strain>
    </source>
</reference>
<comment type="subcellular location">
    <subcellularLocation>
        <location evidence="1">Membrane</location>
        <topology evidence="1">Multi-pass membrane protein</topology>
    </subcellularLocation>
</comment>
<dbReference type="PANTHER" id="PTHR37422:SF17">
    <property type="entry name" value="O-ANTIGEN LIGASE"/>
    <property type="match status" value="1"/>
</dbReference>
<gene>
    <name evidence="7" type="ORF">GQ61_06695</name>
</gene>
<dbReference type="PANTHER" id="PTHR37422">
    <property type="entry name" value="TEICHURONIC ACID BIOSYNTHESIS PROTEIN TUAE"/>
    <property type="match status" value="1"/>
</dbReference>
<evidence type="ECO:0000259" key="6">
    <source>
        <dbReference type="Pfam" id="PF04932"/>
    </source>
</evidence>
<evidence type="ECO:0000256" key="5">
    <source>
        <dbReference type="SAM" id="Phobius"/>
    </source>
</evidence>
<feature type="transmembrane region" description="Helical" evidence="5">
    <location>
        <begin position="150"/>
        <end position="171"/>
    </location>
</feature>
<sequence>MNKILTFMKSTFSFEGLLILFLFSYQYKHIGRIFEEVDWGLLLSLPIILLGGSLYFQKKHLHLHMTPPQWFFIAWALWMILSAFWSIAGVNGAAKAIFLLLFTMPAFFTGSLLVGSDDLRLARFLTLTLLFSLLTLIGGLTIYALTPGQIQMAFGTTYLVTGQTLGIGFFLLLDLNKKSNTRLVSILTSFAAGAIIFLMLHLGGRGPLLSLGFTLIFYIFLNKMHLKRILSFLALMSLSLLMMYGAFKFLTSFETPMASLERLQSLLHPKGDSAILERLEYFKSAWHAFISAPIFGLGIGGWPTYQALNDPQLHPHNIFLEIMAESGIVGLLLFLLLLITSCYKFWLSGLRSVPLYVLVFCFINALKSGDIIDNILFFAFLGLSLGITQKKTHPYKKV</sequence>
<dbReference type="InterPro" id="IPR051533">
    <property type="entry name" value="WaaL-like"/>
</dbReference>
<dbReference type="AlphaFoldDB" id="A0A1W6N5F0"/>
<feature type="transmembrane region" description="Helical" evidence="5">
    <location>
        <begin position="345"/>
        <end position="365"/>
    </location>
</feature>
<feature type="transmembrane region" description="Helical" evidence="5">
    <location>
        <begin position="7"/>
        <end position="27"/>
    </location>
</feature>